<dbReference type="InterPro" id="IPR036291">
    <property type="entry name" value="NAD(P)-bd_dom_sf"/>
</dbReference>
<evidence type="ECO:0000256" key="3">
    <source>
        <dbReference type="ARBA" id="ARBA00023002"/>
    </source>
</evidence>
<dbReference type="Proteomes" id="UP000076842">
    <property type="component" value="Unassembled WGS sequence"/>
</dbReference>
<proteinExistence type="inferred from homology"/>
<comment type="similarity">
    <text evidence="1">Belongs to the NmrA-type oxidoreductase family.</text>
</comment>
<keyword evidence="6" id="KW-1185">Reference proteome</keyword>
<evidence type="ECO:0000313" key="5">
    <source>
        <dbReference type="EMBL" id="KZT59964.1"/>
    </source>
</evidence>
<keyword evidence="3" id="KW-0560">Oxidoreductase</keyword>
<keyword evidence="2" id="KW-0521">NADP</keyword>
<dbReference type="PANTHER" id="PTHR42748:SF30">
    <property type="entry name" value="NMRA-LIKE DOMAIN-CONTAINING PROTEIN"/>
    <property type="match status" value="1"/>
</dbReference>
<name>A0A165I000_9BASI</name>
<evidence type="ECO:0000259" key="4">
    <source>
        <dbReference type="Pfam" id="PF05368"/>
    </source>
</evidence>
<evidence type="ECO:0000313" key="6">
    <source>
        <dbReference type="Proteomes" id="UP000076842"/>
    </source>
</evidence>
<feature type="domain" description="NmrA-like" evidence="4">
    <location>
        <begin position="3"/>
        <end position="248"/>
    </location>
</feature>
<dbReference type="GO" id="GO:0016491">
    <property type="term" value="F:oxidoreductase activity"/>
    <property type="evidence" value="ECO:0007669"/>
    <property type="project" value="UniProtKB-KW"/>
</dbReference>
<dbReference type="Pfam" id="PF05368">
    <property type="entry name" value="NmrA"/>
    <property type="match status" value="1"/>
</dbReference>
<dbReference type="GO" id="GO:0005634">
    <property type="term" value="C:nucleus"/>
    <property type="evidence" value="ECO:0007669"/>
    <property type="project" value="TreeGrafter"/>
</dbReference>
<dbReference type="InParanoid" id="A0A165I000"/>
<dbReference type="OrthoDB" id="419598at2759"/>
<dbReference type="AlphaFoldDB" id="A0A165I000"/>
<dbReference type="STRING" id="1353952.A0A165I000"/>
<accession>A0A165I000</accession>
<dbReference type="InterPro" id="IPR008030">
    <property type="entry name" value="NmrA-like"/>
</dbReference>
<sequence>MSKKLVVVCGATGAQGGSVVNALLEDGKYAIRGVTRDVSSVASQVLIAKGVDMVPGEPGNKESLIKAFAGAYAVFGVTHPAFTPGSEYTQGTNLVDACKANKVALFVWSSLPSLSETSNGKYTGVTAFDEKADVDKYIRSVGQPAVIFKTGGFASNLVKFGQLRRDTEEPSRWHIYYPFVRGSTQSYTSYIEKDMGPCVLAAINHWEVPAIRAELEKEPIPMISYTNSGEERAEIISKISGKSVDYVCEHPTEGRNAIPMLKTMYLWSDEGYLSYPGGIPPPILVNLGVKFHTFEDYVKETVIPFMNSQK</sequence>
<dbReference type="Gene3D" id="3.40.50.720">
    <property type="entry name" value="NAD(P)-binding Rossmann-like Domain"/>
    <property type="match status" value="1"/>
</dbReference>
<gene>
    <name evidence="5" type="ORF">CALCODRAFT_466097</name>
</gene>
<evidence type="ECO:0000256" key="2">
    <source>
        <dbReference type="ARBA" id="ARBA00022857"/>
    </source>
</evidence>
<reference evidence="5 6" key="1">
    <citation type="journal article" date="2016" name="Mol. Biol. Evol.">
        <title>Comparative Genomics of Early-Diverging Mushroom-Forming Fungi Provides Insights into the Origins of Lignocellulose Decay Capabilities.</title>
        <authorList>
            <person name="Nagy L.G."/>
            <person name="Riley R."/>
            <person name="Tritt A."/>
            <person name="Adam C."/>
            <person name="Daum C."/>
            <person name="Floudas D."/>
            <person name="Sun H."/>
            <person name="Yadav J.S."/>
            <person name="Pangilinan J."/>
            <person name="Larsson K.H."/>
            <person name="Matsuura K."/>
            <person name="Barry K."/>
            <person name="Labutti K."/>
            <person name="Kuo R."/>
            <person name="Ohm R.A."/>
            <person name="Bhattacharya S.S."/>
            <person name="Shirouzu T."/>
            <person name="Yoshinaga Y."/>
            <person name="Martin F.M."/>
            <person name="Grigoriev I.V."/>
            <person name="Hibbett D.S."/>
        </authorList>
    </citation>
    <scope>NUCLEOTIDE SEQUENCE [LARGE SCALE GENOMIC DNA]</scope>
    <source>
        <strain evidence="5 6">HHB12733</strain>
    </source>
</reference>
<dbReference type="InterPro" id="IPR051164">
    <property type="entry name" value="NmrA-like_oxidored"/>
</dbReference>
<dbReference type="Gene3D" id="3.90.25.10">
    <property type="entry name" value="UDP-galactose 4-epimerase, domain 1"/>
    <property type="match status" value="1"/>
</dbReference>
<protein>
    <submittedName>
        <fullName evidence="5">NAD(P)-binding protein</fullName>
    </submittedName>
</protein>
<dbReference type="PANTHER" id="PTHR42748">
    <property type="entry name" value="NITROGEN METABOLITE REPRESSION PROTEIN NMRA FAMILY MEMBER"/>
    <property type="match status" value="1"/>
</dbReference>
<organism evidence="5 6">
    <name type="scientific">Calocera cornea HHB12733</name>
    <dbReference type="NCBI Taxonomy" id="1353952"/>
    <lineage>
        <taxon>Eukaryota</taxon>
        <taxon>Fungi</taxon>
        <taxon>Dikarya</taxon>
        <taxon>Basidiomycota</taxon>
        <taxon>Agaricomycotina</taxon>
        <taxon>Dacrymycetes</taxon>
        <taxon>Dacrymycetales</taxon>
        <taxon>Dacrymycetaceae</taxon>
        <taxon>Calocera</taxon>
    </lineage>
</organism>
<dbReference type="EMBL" id="KV423935">
    <property type="protein sequence ID" value="KZT59964.1"/>
    <property type="molecule type" value="Genomic_DNA"/>
</dbReference>
<dbReference type="SUPFAM" id="SSF51735">
    <property type="entry name" value="NAD(P)-binding Rossmann-fold domains"/>
    <property type="match status" value="1"/>
</dbReference>
<evidence type="ECO:0000256" key="1">
    <source>
        <dbReference type="ARBA" id="ARBA00006328"/>
    </source>
</evidence>